<dbReference type="Proteomes" id="UP000612055">
    <property type="component" value="Unassembled WGS sequence"/>
</dbReference>
<reference evidence="1" key="1">
    <citation type="journal article" date="2020" name="bioRxiv">
        <title>Comparative genomics of Chlamydomonas.</title>
        <authorList>
            <person name="Craig R.J."/>
            <person name="Hasan A.R."/>
            <person name="Ness R.W."/>
            <person name="Keightley P.D."/>
        </authorList>
    </citation>
    <scope>NUCLEOTIDE SEQUENCE</scope>
    <source>
        <strain evidence="1">CCAP 11/70</strain>
    </source>
</reference>
<dbReference type="OrthoDB" id="556122at2759"/>
<gene>
    <name evidence="1" type="ORF">HYH03_010346</name>
</gene>
<protein>
    <submittedName>
        <fullName evidence="1">Uncharacterized protein</fullName>
    </submittedName>
</protein>
<comment type="caution">
    <text evidence="1">The sequence shown here is derived from an EMBL/GenBank/DDBJ whole genome shotgun (WGS) entry which is preliminary data.</text>
</comment>
<evidence type="ECO:0000313" key="2">
    <source>
        <dbReference type="Proteomes" id="UP000612055"/>
    </source>
</evidence>
<dbReference type="EMBL" id="JAEHOE010000054">
    <property type="protein sequence ID" value="KAG2491344.1"/>
    <property type="molecule type" value="Genomic_DNA"/>
</dbReference>
<evidence type="ECO:0000313" key="1">
    <source>
        <dbReference type="EMBL" id="KAG2491344.1"/>
    </source>
</evidence>
<sequence>MAHLRCQVRCVPQRSAAPTRLTRRQLAPAAFKNGSKLPARGQLPAEGKLPARDERTLEDISARLDVLGVEIVELRGENVELRGENVELRGQVKTLGGQVKNLGGQVKNLGGRVRNLQPAGDRVLLDVAAQVLKGVLYVGRCRIGPATSKNPKLRRVFYTSTSTAFMQLNKQLQKKGMVEPTLEKLAGPGRVEEFCKSADALLDARNQRVHPPNVTELDVAVKGALKLATPEAKARGSALARACFVLKEYKATIRPAIEEALNSEALKSASK</sequence>
<accession>A0A835Y5C3</accession>
<name>A0A835Y5C3_9CHLO</name>
<keyword evidence="2" id="KW-1185">Reference proteome</keyword>
<proteinExistence type="predicted"/>
<organism evidence="1 2">
    <name type="scientific">Edaphochlamys debaryana</name>
    <dbReference type="NCBI Taxonomy" id="47281"/>
    <lineage>
        <taxon>Eukaryota</taxon>
        <taxon>Viridiplantae</taxon>
        <taxon>Chlorophyta</taxon>
        <taxon>core chlorophytes</taxon>
        <taxon>Chlorophyceae</taxon>
        <taxon>CS clade</taxon>
        <taxon>Chlamydomonadales</taxon>
        <taxon>Chlamydomonadales incertae sedis</taxon>
        <taxon>Edaphochlamys</taxon>
    </lineage>
</organism>
<dbReference type="AlphaFoldDB" id="A0A835Y5C3"/>